<dbReference type="EMBL" id="LROR01000032">
    <property type="protein sequence ID" value="OBR96677.1"/>
    <property type="molecule type" value="Genomic_DNA"/>
</dbReference>
<evidence type="ECO:0000313" key="3">
    <source>
        <dbReference type="Proteomes" id="UP000077384"/>
    </source>
</evidence>
<gene>
    <name evidence="2" type="ORF">CLCOS_08390</name>
    <name evidence="1" type="ORF">WX73_03685</name>
</gene>
<organism evidence="1 3">
    <name type="scientific">Clostridium coskatii</name>
    <dbReference type="NCBI Taxonomy" id="1705578"/>
    <lineage>
        <taxon>Bacteria</taxon>
        <taxon>Bacillati</taxon>
        <taxon>Bacillota</taxon>
        <taxon>Clostridia</taxon>
        <taxon>Eubacteriales</taxon>
        <taxon>Clostridiaceae</taxon>
        <taxon>Clostridium</taxon>
    </lineage>
</organism>
<name>A0A162JEP8_9CLOT</name>
<accession>A0A162JEP8</accession>
<dbReference type="Proteomes" id="UP000077384">
    <property type="component" value="Unassembled WGS sequence"/>
</dbReference>
<evidence type="ECO:0000313" key="1">
    <source>
        <dbReference type="EMBL" id="OAA94115.1"/>
    </source>
</evidence>
<evidence type="ECO:0000313" key="2">
    <source>
        <dbReference type="EMBL" id="OBR96677.1"/>
    </source>
</evidence>
<dbReference type="PATRIC" id="fig|1705578.3.peg.3681"/>
<keyword evidence="4" id="KW-1185">Reference proteome</keyword>
<dbReference type="Proteomes" id="UP000093694">
    <property type="component" value="Unassembled WGS sequence"/>
</dbReference>
<reference evidence="2 4" key="2">
    <citation type="journal article" date="2016" name="Front. Microbiol.">
        <title>Industrial Acetogenic Biocatalysts: A Comparative Metabolic and Genomic Analysis.</title>
        <authorList>
            <person name="Bengelsdorf F."/>
            <person name="Poehlein A."/>
            <person name="Sonja S."/>
            <person name="Erz C."/>
            <person name="Hummel T."/>
            <person name="Hoffmeister S."/>
            <person name="Daniel R."/>
            <person name="Durre P."/>
        </authorList>
    </citation>
    <scope>NUCLEOTIDE SEQUENCE [LARGE SCALE GENOMIC DNA]</scope>
    <source>
        <strain evidence="2 4">PTA-10522</strain>
    </source>
</reference>
<proteinExistence type="predicted"/>
<dbReference type="RefSeq" id="WP_013238508.1">
    <property type="nucleotide sequence ID" value="NZ_LITQ01000008.1"/>
</dbReference>
<dbReference type="AlphaFoldDB" id="A0A162JEP8"/>
<evidence type="ECO:0000313" key="4">
    <source>
        <dbReference type="Proteomes" id="UP000093694"/>
    </source>
</evidence>
<reference evidence="1 3" key="1">
    <citation type="journal article" date="2015" name="Biotechnol. Bioeng.">
        <title>Genome sequence and phenotypic characterization of Caulobacter segnis.</title>
        <authorList>
            <person name="Patel S."/>
            <person name="Fletcher B."/>
            <person name="Scott D.C."/>
            <person name="Ely B."/>
        </authorList>
    </citation>
    <scope>NUCLEOTIDE SEQUENCE [LARGE SCALE GENOMIC DNA]</scope>
    <source>
        <strain evidence="1 3">PS02</strain>
    </source>
</reference>
<sequence length="41" mass="5215">MENKTKMRFENIEQRDKQLKEFRTIKYIIDKKNPLIVWIYI</sequence>
<protein>
    <submittedName>
        <fullName evidence="1">Uncharacterized protein</fullName>
    </submittedName>
</protein>
<dbReference type="EMBL" id="LITQ01000008">
    <property type="protein sequence ID" value="OAA94115.1"/>
    <property type="molecule type" value="Genomic_DNA"/>
</dbReference>
<comment type="caution">
    <text evidence="1">The sequence shown here is derived from an EMBL/GenBank/DDBJ whole genome shotgun (WGS) entry which is preliminary data.</text>
</comment>